<feature type="compositionally biased region" description="Polar residues" evidence="1">
    <location>
        <begin position="66"/>
        <end position="80"/>
    </location>
</feature>
<feature type="region of interest" description="Disordered" evidence="1">
    <location>
        <begin position="53"/>
        <end position="81"/>
    </location>
</feature>
<dbReference type="EMBL" id="CYKH01000081">
    <property type="protein sequence ID" value="CUE70270.1"/>
    <property type="molecule type" value="Genomic_DNA"/>
</dbReference>
<evidence type="ECO:0000313" key="2">
    <source>
        <dbReference type="EMBL" id="CUE70270.1"/>
    </source>
</evidence>
<dbReference type="Proteomes" id="UP000051952">
    <property type="component" value="Unassembled WGS sequence"/>
</dbReference>
<feature type="region of interest" description="Disordered" evidence="1">
    <location>
        <begin position="205"/>
        <end position="250"/>
    </location>
</feature>
<dbReference type="Gene3D" id="1.10.238.10">
    <property type="entry name" value="EF-hand"/>
    <property type="match status" value="1"/>
</dbReference>
<dbReference type="InterPro" id="IPR011992">
    <property type="entry name" value="EF-hand-dom_pair"/>
</dbReference>
<reference evidence="3" key="1">
    <citation type="submission" date="2015-09" db="EMBL/GenBank/DDBJ databases">
        <authorList>
            <consortium name="Pathogen Informatics"/>
        </authorList>
    </citation>
    <scope>NUCLEOTIDE SEQUENCE [LARGE SCALE GENOMIC DNA]</scope>
    <source>
        <strain evidence="3">Lake Konstanz</strain>
    </source>
</reference>
<dbReference type="SUPFAM" id="SSF47473">
    <property type="entry name" value="EF-hand"/>
    <property type="match status" value="1"/>
</dbReference>
<feature type="compositionally biased region" description="Basic and acidic residues" evidence="1">
    <location>
        <begin position="231"/>
        <end position="245"/>
    </location>
</feature>
<gene>
    <name evidence="2" type="ORF">BSAL_03420</name>
</gene>
<keyword evidence="3" id="KW-1185">Reference proteome</keyword>
<evidence type="ECO:0000256" key="1">
    <source>
        <dbReference type="SAM" id="MobiDB-lite"/>
    </source>
</evidence>
<evidence type="ECO:0008006" key="4">
    <source>
        <dbReference type="Google" id="ProtNLM"/>
    </source>
</evidence>
<feature type="compositionally biased region" description="Low complexity" evidence="1">
    <location>
        <begin position="208"/>
        <end position="220"/>
    </location>
</feature>
<proteinExistence type="predicted"/>
<protein>
    <recommendedName>
        <fullName evidence="4">EF-hand domain-containing protein</fullName>
    </recommendedName>
</protein>
<accession>A0A0S4II03</accession>
<name>A0A0S4II03_BODSA</name>
<organism evidence="2 3">
    <name type="scientific">Bodo saltans</name>
    <name type="common">Flagellated protozoan</name>
    <dbReference type="NCBI Taxonomy" id="75058"/>
    <lineage>
        <taxon>Eukaryota</taxon>
        <taxon>Discoba</taxon>
        <taxon>Euglenozoa</taxon>
        <taxon>Kinetoplastea</taxon>
        <taxon>Metakinetoplastina</taxon>
        <taxon>Eubodonida</taxon>
        <taxon>Bodonidae</taxon>
        <taxon>Bodo</taxon>
    </lineage>
</organism>
<dbReference type="AlphaFoldDB" id="A0A0S4II03"/>
<evidence type="ECO:0000313" key="3">
    <source>
        <dbReference type="Proteomes" id="UP000051952"/>
    </source>
</evidence>
<sequence length="283" mass="30593">MFPTQHHAQLAFAAFDIHHTNSLSPSQLRHALVAVGLGDAPKQIVYGIIRQSRSEGSHNDDDISAVHSTGSSASTPNVGNEPQYPASATFLKASHASGGALLLSHYASQSAAAFSAATGTAPPQEYETKPITAVTLSEFLIVVKELAPSAGSSEELSKGFKCMDTRQQGRITLDTMVEVAHREEQKLVGKLCLLPQYEALLRKSPFQSQSPSVGRSSNSSPTQLPSMWSVSDDRRSPRSGAKKEGPPTYLASDESCLRRVVERVAEYREKGISFDEWRVAFGH</sequence>
<dbReference type="VEuPathDB" id="TriTrypDB:BSAL_03420"/>